<feature type="domain" description="Mub B2-like" evidence="3">
    <location>
        <begin position="875"/>
        <end position="976"/>
    </location>
</feature>
<comment type="caution">
    <text evidence="4">The sequence shown here is derived from an EMBL/GenBank/DDBJ whole genome shotgun (WGS) entry which is preliminary data.</text>
</comment>
<feature type="domain" description="Mub B2-like" evidence="3">
    <location>
        <begin position="595"/>
        <end position="657"/>
    </location>
</feature>
<feature type="region of interest" description="Disordered" evidence="1">
    <location>
        <begin position="2030"/>
        <end position="2057"/>
    </location>
</feature>
<evidence type="ECO:0000313" key="4">
    <source>
        <dbReference type="EMBL" id="MBB1097100.1"/>
    </source>
</evidence>
<feature type="domain" description="Mub B2-like" evidence="3">
    <location>
        <begin position="2178"/>
        <end position="2292"/>
    </location>
</feature>
<feature type="compositionally biased region" description="Low complexity" evidence="1">
    <location>
        <begin position="1673"/>
        <end position="1683"/>
    </location>
</feature>
<evidence type="ECO:0000259" key="3">
    <source>
        <dbReference type="Pfam" id="PF17966"/>
    </source>
</evidence>
<feature type="domain" description="Mucin binding" evidence="2">
    <location>
        <begin position="1053"/>
        <end position="1126"/>
    </location>
</feature>
<dbReference type="InterPro" id="IPR041558">
    <property type="entry name" value="MucBP_2"/>
</dbReference>
<evidence type="ECO:0000313" key="5">
    <source>
        <dbReference type="Proteomes" id="UP000517106"/>
    </source>
</evidence>
<dbReference type="InterPro" id="IPR041495">
    <property type="entry name" value="Mub_B2"/>
</dbReference>
<evidence type="ECO:0000256" key="1">
    <source>
        <dbReference type="SAM" id="MobiDB-lite"/>
    </source>
</evidence>
<feature type="domain" description="Mucin binding" evidence="2">
    <location>
        <begin position="495"/>
        <end position="580"/>
    </location>
</feature>
<feature type="region of interest" description="Disordered" evidence="1">
    <location>
        <begin position="1396"/>
        <end position="1446"/>
    </location>
</feature>
<feature type="domain" description="Mucin binding" evidence="2">
    <location>
        <begin position="2090"/>
        <end position="2163"/>
    </location>
</feature>
<proteinExistence type="predicted"/>
<keyword evidence="5" id="KW-1185">Reference proteome</keyword>
<dbReference type="EMBL" id="JACIVA010000041">
    <property type="protein sequence ID" value="MBB1097100.1"/>
    <property type="molecule type" value="Genomic_DNA"/>
</dbReference>
<feature type="domain" description="Mucin binding" evidence="2">
    <location>
        <begin position="1459"/>
        <end position="1534"/>
    </location>
</feature>
<feature type="domain" description="Mub B2-like" evidence="3">
    <location>
        <begin position="1549"/>
        <end position="1650"/>
    </location>
</feature>
<feature type="region of interest" description="Disordered" evidence="1">
    <location>
        <begin position="1127"/>
        <end position="1149"/>
    </location>
</feature>
<accession>A0A7W3ULJ0</accession>
<feature type="non-terminal residue" evidence="4">
    <location>
        <position position="2433"/>
    </location>
</feature>
<sequence length="2433" mass="261831">MGTYAELNIDSGSTVQFLSEGKNGGGNYNQNNYVALGGGGKIMVMKDATLRVILTGRGSSDLNDDINIASYDPALSPEIYVGNNATLDVQSDATQGNAELIAVPLPASKQLNFILDNVKYVNLQKTAAITSTIMAPASPELSSALSKLGYPNPRNGYGNLLFLNAGTGNPAHFQAYGDLAAFKWNSAMKDNNWTPNLSSNGLNYDPNETVSQNFTKFENSANQTWKNMYGFDIPYAGFSKIGNQGQVWVDPSGSVAGTSVNSNHGVGFTDLVKGFSPYMSQRLVVIGHSIQPVENQRTVHYVVQDVDENGNPVENDPTQMREIADPYVQRAQGNNAQSELLYKDNATDQLVKVERNADGTPKLDAHGAVIPVRDSNGNYENDGDTVNWKSIAGNIIKAADGHYYFQGYDAPETITGKDSLGQEVISLDGKVYHLATAQELSSVISNNGDVVLNGQIKDSKQFANTPQEFKNSSYYNTYKDGNLYVIYRAAPQDEQKATLIIVDQDNNNKQIEVNGITTAFNASGQPDTDITFKDGNQTPTTSVTALEKLGYKVVSDDFSNGTKFDNDTKVDQNFTIVMAHQTKPVNPENPTDKYTKNDLQKTSTRVIEYVDSEGNTIAPSTTETVVFTGSGTIDEVTGNLVTLNSDGTIKNQDGKLTWTYSVNDGAAKDGSSYEFAATNERPTITYKGSDYSFSTVNPIAYNAGKGVVKATTVDNTKNNDITIKVIYTKDAKYHAGKTEDKEVTRTINYLDGKTGQKIPANLIADNPVDQTVTLNRTQVLDDQGNVLGYGTVSQDGKSYTLANGDGWNTAKWDAVTSPDLTKNGYKAPRFENGSSAATVNAENVNASTQNATVNVYYDHNEIPVGPDTPNKHGVDPNELSKDVKETVHYVGAGENTPGDHVQTSKWTRTLTLDEVTNEVVPNGQYTTDWAIAKGQPEEYSQVNTPVVDGYYADQANVPATAVTQEDIEKTVTYKPLGHIVPVDPTGNPIPDAPQPQFPNNPNDPTKGNPGEKPTVPGYHPENGNPGDPVDPNPTDPGKNVNVPYVKDEVKKGSVTVNYFDDTTNSAIPGVSYNSGEEKAGTKVTYTTANTIKSLEDKGYVYVTTDGTIPAEIEADKNITVTVHMKHGVQPITPNTPPTDVPKNTPAEAQPDQLTKTVKLTVSYKNADSKPFTGTIPANAKQTATFTGTAYVDKITGQLVNAKQEDGKWVVNTADTATPQITWTSDKTSFEGVTSPAEEGYHVTNVSSHADGDNVATITGLTKDTPEISVTVTYAKNDTEIRDKQSVTASQVVKYVDEQGNEVSPSKSLDYTFTYSGNTYDAQTGKLISRGDWNAESHDFTAENVPVINGYVAVSGYTNNDGKYTAGGFTTTHAASVAERNRTFTVVYKKVGKIIPVTPDHTPIPDAPTPTYTNDPVNPTKVTPDEPTPKVPGYTPSQNTVTPPDPTQDTPVVYTKNVEQKAQIQYIDLDENNKIMSESPVLTGQAGDKIDYSTATSIADYEKQGYVLANDGFSGNPVFDNEEGNTQIFKVTFHHGQVPVNPDHPHDGVNPDQYSKDVKETVHYVGAGDKTPANNVQNSKWTRTLTVDTVTNKVIENGQYTTDWSIAKGEKTVYDQVNTPVIEGYHADKASVPATAVTQDDIDVTVTYAPNGKIVPVDPSGKPIPNAPTPQYPTDPTDPTGVTPDEPVPSVPGFVPEVPTVTPTDPGKDTPVVYNQEIKATVAYIDDVTGETLKTDPLSGLEGVKSDYSTKPSIDYYEARGYQLVKGGDNFPKDGYTFEVGGPHEFEVHLTHTTSPVNPDHPGAGYSATDLKKTVTRTINYLDGQGNVVAQQVGQSFDFVANGTVDNVTHKLVTVKDGKITGAGELTWNATSHDFDAVTSPTIKGMHVSNVTPSDQRDGDNVAKTTVNAQSGNIIVNVYYADNGTHQDGAKTVPSTQTVTFVDEDGNELYAPAVSDFTFSRTPDVTDAEGNVTEGKWNETSHTYGTVKVPVIPGYVTEVTTAGGKTATVDNPNVTDKVVYKKVGKIIPVDPTGKPIPGAPTPNYPNDPTNPTKVTPDEPVPAVPGYTPDTPTVTPEKPTTDTPVTYRQSVQASVTYIDDVTGSTLKVDELHGLDGVKSDYSTKPSIDYYEARGYQLVKGGDNFPKDGYTFSVDGNHNFTVHLTHGTAPVNPDHPGAGYNKTDLQKEVTRTVYFVNTQDGKQVAEPVVETVNFTANGTVDKVTGKLVTVTDGKITGPGELTWTPAQDVKAVQSPAVNGMHVTYVSRDADGTNVKGVSLTHNDSSYDVYVNYAPNGTTNEHGQNIPASQTIKFVDESGNTLRENNVQTSEFTRTPDVVDTVTGKTITEGSWNETSHKFGTINVPVIDGYVATVKTAGGLTATTENPNVVTEVVYKKVGKIIPVDPSGKPIPNVPTPSYPNDPTDPTTVTPDEPVPS</sequence>
<feature type="domain" description="Mub B2-like" evidence="3">
    <location>
        <begin position="1149"/>
        <end position="1276"/>
    </location>
</feature>
<feature type="domain" description="Mub B2-like" evidence="3">
    <location>
        <begin position="737"/>
        <end position="860"/>
    </location>
</feature>
<evidence type="ECO:0008006" key="6">
    <source>
        <dbReference type="Google" id="ProtNLM"/>
    </source>
</evidence>
<feature type="region of interest" description="Disordered" evidence="1">
    <location>
        <begin position="977"/>
        <end position="1044"/>
    </location>
</feature>
<feature type="region of interest" description="Disordered" evidence="1">
    <location>
        <begin position="2063"/>
        <end position="2082"/>
    </location>
</feature>
<feature type="region of interest" description="Disordered" evidence="1">
    <location>
        <begin position="1655"/>
        <end position="1683"/>
    </location>
</feature>
<feature type="region of interest" description="Disordered" evidence="1">
    <location>
        <begin position="2398"/>
        <end position="2433"/>
    </location>
</feature>
<feature type="compositionally biased region" description="Low complexity" evidence="1">
    <location>
        <begin position="2417"/>
        <end position="2433"/>
    </location>
</feature>
<dbReference type="Gene3D" id="2.60.40.4300">
    <property type="match status" value="10"/>
</dbReference>
<reference evidence="4 5" key="1">
    <citation type="submission" date="2020-07" db="EMBL/GenBank/DDBJ databases">
        <title>Description of Limosilactobacillus balticus sp. nov., Limosilactobacillus agrestis sp. nov., Limosilactobacillus albertensis sp. nov., Limosilactobacillus rudii sp. nov., Limosilactobacillus fastidiosus sp. nov., five novel Limosilactobacillus species isolated from the vertebrate gastrointestinal tract, and proposal of 6 subspecies of Limosilactobacillus reuteri adapted to the gastrointestinal tract of specific vertebrate hosts.</title>
        <authorList>
            <person name="Li F."/>
            <person name="Cheng C."/>
            <person name="Zheng J."/>
            <person name="Quevedo R.M."/>
            <person name="Li J."/>
            <person name="Roos S."/>
            <person name="Gaenzle M.G."/>
            <person name="Walter J."/>
        </authorList>
    </citation>
    <scope>NUCLEOTIDE SEQUENCE [LARGE SCALE GENOMIC DNA]</scope>
    <source>
        <strain evidence="4 5">STM2_1</strain>
    </source>
</reference>
<feature type="compositionally biased region" description="Polar residues" evidence="1">
    <location>
        <begin position="1409"/>
        <end position="1420"/>
    </location>
</feature>
<feature type="domain" description="Mub B2-like" evidence="3">
    <location>
        <begin position="2304"/>
        <end position="2393"/>
    </location>
</feature>
<organism evidence="4 5">
    <name type="scientific">Limosilactobacillus rudii</name>
    <dbReference type="NCBI Taxonomy" id="2759755"/>
    <lineage>
        <taxon>Bacteria</taxon>
        <taxon>Bacillati</taxon>
        <taxon>Bacillota</taxon>
        <taxon>Bacilli</taxon>
        <taxon>Lactobacillales</taxon>
        <taxon>Lactobacillaceae</taxon>
        <taxon>Limosilactobacillus</taxon>
    </lineage>
</organism>
<name>A0A7W3ULJ0_9LACO</name>
<dbReference type="Pfam" id="PF17965">
    <property type="entry name" value="MucBP_2"/>
    <property type="match status" value="5"/>
</dbReference>
<dbReference type="Proteomes" id="UP000517106">
    <property type="component" value="Unassembled WGS sequence"/>
</dbReference>
<feature type="domain" description="Mucin binding" evidence="2">
    <location>
        <begin position="1718"/>
        <end position="1791"/>
    </location>
</feature>
<feature type="domain" description="Mub B2-like" evidence="3">
    <location>
        <begin position="1283"/>
        <end position="1353"/>
    </location>
</feature>
<feature type="domain" description="Mub B2-like" evidence="3">
    <location>
        <begin position="1806"/>
        <end position="1922"/>
    </location>
</feature>
<dbReference type="Pfam" id="PF17966">
    <property type="entry name" value="Muc_B2"/>
    <property type="match status" value="10"/>
</dbReference>
<feature type="domain" description="Mub B2-like" evidence="3">
    <location>
        <begin position="1934"/>
        <end position="2021"/>
    </location>
</feature>
<evidence type="ECO:0000259" key="2">
    <source>
        <dbReference type="Pfam" id="PF17965"/>
    </source>
</evidence>
<gene>
    <name evidence="4" type="ORF">H5S09_03925</name>
</gene>
<dbReference type="Gene3D" id="3.10.20.470">
    <property type="match status" value="5"/>
</dbReference>
<protein>
    <recommendedName>
        <fullName evidence="6">Gram-positive cocci surface proteins LPxTG domain-containing protein</fullName>
    </recommendedName>
</protein>